<dbReference type="SMART" id="SM00382">
    <property type="entry name" value="AAA"/>
    <property type="match status" value="1"/>
</dbReference>
<evidence type="ECO:0000313" key="8">
    <source>
        <dbReference type="Proteomes" id="UP000238479"/>
    </source>
</evidence>
<dbReference type="InterPro" id="IPR003593">
    <property type="entry name" value="AAA+_ATPase"/>
</dbReference>
<dbReference type="GO" id="GO:0043531">
    <property type="term" value="F:ADP binding"/>
    <property type="evidence" value="ECO:0007669"/>
    <property type="project" value="InterPro"/>
</dbReference>
<evidence type="ECO:0000256" key="1">
    <source>
        <dbReference type="ARBA" id="ARBA00008894"/>
    </source>
</evidence>
<evidence type="ECO:0000256" key="3">
    <source>
        <dbReference type="ARBA" id="ARBA00022821"/>
    </source>
</evidence>
<evidence type="ECO:0000313" key="7">
    <source>
        <dbReference type="EMBL" id="PRQ18128.1"/>
    </source>
</evidence>
<dbReference type="PANTHER" id="PTHR33463">
    <property type="entry name" value="NB-ARC DOMAIN-CONTAINING PROTEIN-RELATED"/>
    <property type="match status" value="1"/>
</dbReference>
<keyword evidence="7" id="KW-0378">Hydrolase</keyword>
<evidence type="ECO:0000256" key="4">
    <source>
        <dbReference type="ARBA" id="ARBA00022840"/>
    </source>
</evidence>
<keyword evidence="5" id="KW-0175">Coiled coil</keyword>
<dbReference type="Gene3D" id="3.80.10.10">
    <property type="entry name" value="Ribonuclease Inhibitor"/>
    <property type="match status" value="2"/>
</dbReference>
<dbReference type="InterPro" id="IPR050905">
    <property type="entry name" value="Plant_NBS-LRR"/>
</dbReference>
<dbReference type="InterPro" id="IPR027417">
    <property type="entry name" value="P-loop_NTPase"/>
</dbReference>
<dbReference type="Proteomes" id="UP000238479">
    <property type="component" value="Chromosome 7"/>
</dbReference>
<keyword evidence="4" id="KW-0067">ATP-binding</keyword>
<keyword evidence="2" id="KW-0547">Nucleotide-binding</keyword>
<evidence type="ECO:0000256" key="5">
    <source>
        <dbReference type="SAM" id="Coils"/>
    </source>
</evidence>
<dbReference type="InterPro" id="IPR002182">
    <property type="entry name" value="NB-ARC"/>
</dbReference>
<dbReference type="Pfam" id="PF00931">
    <property type="entry name" value="NB-ARC"/>
    <property type="match status" value="1"/>
</dbReference>
<dbReference type="InterPro" id="IPR057135">
    <property type="entry name" value="At4g27190-like_LRR"/>
</dbReference>
<dbReference type="GO" id="GO:0006952">
    <property type="term" value="P:defense response"/>
    <property type="evidence" value="ECO:0007669"/>
    <property type="project" value="UniProtKB-KW"/>
</dbReference>
<comment type="similarity">
    <text evidence="1">Belongs to the disease resistance NB-LRR family.</text>
</comment>
<dbReference type="PANTHER" id="PTHR33463:SF198">
    <property type="entry name" value="RPP4C3"/>
    <property type="match status" value="1"/>
</dbReference>
<dbReference type="SUPFAM" id="SSF52047">
    <property type="entry name" value="RNI-like"/>
    <property type="match status" value="1"/>
</dbReference>
<evidence type="ECO:0000259" key="6">
    <source>
        <dbReference type="SMART" id="SM00382"/>
    </source>
</evidence>
<dbReference type="SUPFAM" id="SSF52058">
    <property type="entry name" value="L domain-like"/>
    <property type="match status" value="1"/>
</dbReference>
<feature type="domain" description="AAA+ ATPase" evidence="6">
    <location>
        <begin position="171"/>
        <end position="308"/>
    </location>
</feature>
<dbReference type="InterPro" id="IPR042197">
    <property type="entry name" value="Apaf_helical"/>
</dbReference>
<dbReference type="InterPro" id="IPR032675">
    <property type="entry name" value="LRR_dom_sf"/>
</dbReference>
<dbReference type="Gramene" id="PRQ18128">
    <property type="protein sequence ID" value="PRQ18128"/>
    <property type="gene ID" value="RchiOBHm_Chr7g0202501"/>
</dbReference>
<evidence type="ECO:0000256" key="2">
    <source>
        <dbReference type="ARBA" id="ARBA00022741"/>
    </source>
</evidence>
<name>A0A2P6P863_ROSCH</name>
<dbReference type="Pfam" id="PF23247">
    <property type="entry name" value="LRR_RPS2"/>
    <property type="match status" value="2"/>
</dbReference>
<keyword evidence="3" id="KW-0611">Plant defense</keyword>
<proteinExistence type="inferred from homology"/>
<accession>A0A2P6P863</accession>
<gene>
    <name evidence="7" type="ORF">RchiOBHm_Chr7g0202501</name>
</gene>
<protein>
    <submittedName>
        <fullName evidence="7">Putative P-loop containing nucleoside triphosphate hydrolase, leucine-rich repeat domain, L</fullName>
    </submittedName>
</protein>
<organism evidence="7 8">
    <name type="scientific">Rosa chinensis</name>
    <name type="common">China rose</name>
    <dbReference type="NCBI Taxonomy" id="74649"/>
    <lineage>
        <taxon>Eukaryota</taxon>
        <taxon>Viridiplantae</taxon>
        <taxon>Streptophyta</taxon>
        <taxon>Embryophyta</taxon>
        <taxon>Tracheophyta</taxon>
        <taxon>Spermatophyta</taxon>
        <taxon>Magnoliopsida</taxon>
        <taxon>eudicotyledons</taxon>
        <taxon>Gunneridae</taxon>
        <taxon>Pentapetalae</taxon>
        <taxon>rosids</taxon>
        <taxon>fabids</taxon>
        <taxon>Rosales</taxon>
        <taxon>Rosaceae</taxon>
        <taxon>Rosoideae</taxon>
        <taxon>Rosoideae incertae sedis</taxon>
        <taxon>Rosa</taxon>
    </lineage>
</organism>
<feature type="coiled-coil region" evidence="5">
    <location>
        <begin position="27"/>
        <end position="93"/>
    </location>
</feature>
<dbReference type="OMA" id="CEIANDL"/>
<dbReference type="Gene3D" id="3.40.50.300">
    <property type="entry name" value="P-loop containing nucleotide triphosphate hydrolases"/>
    <property type="match status" value="1"/>
</dbReference>
<dbReference type="AlphaFoldDB" id="A0A2P6P863"/>
<dbReference type="Gene3D" id="1.10.8.430">
    <property type="entry name" value="Helical domain of apoptotic protease-activating factors"/>
    <property type="match status" value="1"/>
</dbReference>
<reference evidence="7 8" key="1">
    <citation type="journal article" date="2018" name="Nat. Genet.">
        <title>The Rosa genome provides new insights in the design of modern roses.</title>
        <authorList>
            <person name="Bendahmane M."/>
        </authorList>
    </citation>
    <scope>NUCLEOTIDE SEQUENCE [LARGE SCALE GENOMIC DNA]</scope>
    <source>
        <strain evidence="8">cv. Old Blush</strain>
    </source>
</reference>
<comment type="caution">
    <text evidence="7">The sequence shown here is derived from an EMBL/GenBank/DDBJ whole genome shotgun (WGS) entry which is preliminary data.</text>
</comment>
<dbReference type="GO" id="GO:0016787">
    <property type="term" value="F:hydrolase activity"/>
    <property type="evidence" value="ECO:0007669"/>
    <property type="project" value="UniProtKB-KW"/>
</dbReference>
<feature type="coiled-coil region" evidence="5">
    <location>
        <begin position="1229"/>
        <end position="1263"/>
    </location>
</feature>
<keyword evidence="8" id="KW-1185">Reference proteome</keyword>
<dbReference type="PRINTS" id="PR00364">
    <property type="entry name" value="DISEASERSIST"/>
</dbReference>
<sequence>MAIRFTEAILFKTKETIELVGRQVGYVIHCKSNLQRLQAQLEELNAAREAVEDKVVEAEDKGEAVQPDVQLWLQEVGNINAQAEELLKDENQAKLKCLLGFCPNLTIRHHLGRKSKILVHHLVELYERREFPVISVIRPQELWVESTGEYLAFPSRTSVVAQIMDELENPNTHRIGVYGIEGVGKTTLAKEVYRQATEDKNLFDNVVILLDVKENPHLEGIQNKILNKLDMKIFDDENLDGRASRTSADIQDKNILVILDDVWEQIDLEALQLPSVATCKILLTCTSRESLSGMNTQVDFQLDILVEEEAWILFKKKAGDVVKNYAIREVALQVAECCSGLPILVVTVASALKKQTTSPPWKDALRCLKSQEFTENPYLCLEWSYDQLKDKELEQLFLLCGFAIWGKDIYLPALLKYSMGLGLFRKGYTVEEAQNTLLKWVGKLKDSCLLTDSDDSRYVKMHNLVRDVANRIALRDEHILSSVDDRGNYEFKEWLDKDFFKKCTMKSLQSSTVPVLSEVPRIYPKLKLFYLHGTGDVSVEIPTNFFREIEELKVLDLTRLHMLSLPSSLQYLKNLHALFLDQCIVGDTALVGELSNLEILSFFQSNVKQLPKEIGKLTRLQLLELSDCSELEVISPGVISSLERLQELRMRNSFNKWEVEGERSNVSLSELKHLSQLSVLEVHIPNTDILPANLFSHEFERFNIVIGDAWVDRYTSREKFMAETTLKTLKLKLTTSIKELDEGLIWLLERCEDLSLSETQNANNIDHYLDTEDSEHPQHLQVINIYKIGLPNLTRLAVHQCDGLSFLLSSSVAKSFVQLKHLRISECQIMKEVVLSEGHGEEKDNLFPKLEQLELNDLPCLTRFCSGSYVEFAALKRSQLEKCPKLETFIFNHLSNRIQIYKEIKERGTNDENVETVAPYFLLDEKVKTLRLHGMEIKLMHLSEESPVFPLLEILEVKFCGLNNLKLSAISFRNLTIIEVTFCWRLQYLTSYSVAQSLVGLKKLKVDECKNMKEIFTSEGIEEDASNCEIVFSRLQHLELSDLISLERFCSRNCIVKVPSLQSSALQVNWCPFQLKISTERVLEEVSDMQQDVHKSHTGKEEVLDTTESACSLETNQKQHIPNTSKVSKEIEFNEGELHDDRLVNNDGPLLPGNIAESSEHGIKAVIKETPINFLEHAEVMDLHRKQIVTNTPKNLQEADFGMEESLIEPLNANEGRPLQLKQLNGVQTDSLLQSISELDADIKHLQEELRAKEAERIDKQQRLADRLATVDRLSDSL</sequence>
<dbReference type="EMBL" id="PDCK01000045">
    <property type="protein sequence ID" value="PRQ18128.1"/>
    <property type="molecule type" value="Genomic_DNA"/>
</dbReference>
<dbReference type="SUPFAM" id="SSF52540">
    <property type="entry name" value="P-loop containing nucleoside triphosphate hydrolases"/>
    <property type="match status" value="1"/>
</dbReference>
<dbReference type="GO" id="GO:0005524">
    <property type="term" value="F:ATP binding"/>
    <property type="evidence" value="ECO:0007669"/>
    <property type="project" value="UniProtKB-KW"/>
</dbReference>